<sequence length="56" mass="6378">RIIDRDLATCLNFRHIVDRLREHGSVPERFMGPIRAGNVPAAAPDDGPPMRRQRTE</sequence>
<dbReference type="Proteomes" id="UP000242474">
    <property type="component" value="Unassembled WGS sequence"/>
</dbReference>
<keyword evidence="3" id="KW-1185">Reference proteome</keyword>
<gene>
    <name evidence="2" type="ORF">COEREDRAFT_40727</name>
</gene>
<evidence type="ECO:0000256" key="1">
    <source>
        <dbReference type="SAM" id="MobiDB-lite"/>
    </source>
</evidence>
<evidence type="ECO:0000313" key="2">
    <source>
        <dbReference type="EMBL" id="PIA17502.1"/>
    </source>
</evidence>
<organism evidence="2 3">
    <name type="scientific">Coemansia reversa (strain ATCC 12441 / NRRL 1564)</name>
    <dbReference type="NCBI Taxonomy" id="763665"/>
    <lineage>
        <taxon>Eukaryota</taxon>
        <taxon>Fungi</taxon>
        <taxon>Fungi incertae sedis</taxon>
        <taxon>Zoopagomycota</taxon>
        <taxon>Kickxellomycotina</taxon>
        <taxon>Kickxellomycetes</taxon>
        <taxon>Kickxellales</taxon>
        <taxon>Kickxellaceae</taxon>
        <taxon>Coemansia</taxon>
    </lineage>
</organism>
<evidence type="ECO:0000313" key="3">
    <source>
        <dbReference type="Proteomes" id="UP000242474"/>
    </source>
</evidence>
<feature type="non-terminal residue" evidence="2">
    <location>
        <position position="1"/>
    </location>
</feature>
<protein>
    <submittedName>
        <fullName evidence="2">Uncharacterized protein</fullName>
    </submittedName>
</protein>
<reference evidence="2 3" key="1">
    <citation type="journal article" date="2015" name="Genome Biol. Evol.">
        <title>Phylogenomic analyses indicate that early fungi evolved digesting cell walls of algal ancestors of land plants.</title>
        <authorList>
            <person name="Chang Y."/>
            <person name="Wang S."/>
            <person name="Sekimoto S."/>
            <person name="Aerts A.L."/>
            <person name="Choi C."/>
            <person name="Clum A."/>
            <person name="LaButti K.M."/>
            <person name="Lindquist E.A."/>
            <person name="Yee Ngan C."/>
            <person name="Ohm R.A."/>
            <person name="Salamov A.A."/>
            <person name="Grigoriev I.V."/>
            <person name="Spatafora J.W."/>
            <person name="Berbee M.L."/>
        </authorList>
    </citation>
    <scope>NUCLEOTIDE SEQUENCE [LARGE SCALE GENOMIC DNA]</scope>
    <source>
        <strain evidence="2 3">NRRL 1564</strain>
    </source>
</reference>
<name>A0A2G5BET6_COERN</name>
<feature type="region of interest" description="Disordered" evidence="1">
    <location>
        <begin position="30"/>
        <end position="56"/>
    </location>
</feature>
<dbReference type="EMBL" id="KZ303494">
    <property type="protein sequence ID" value="PIA17502.1"/>
    <property type="molecule type" value="Genomic_DNA"/>
</dbReference>
<dbReference type="AlphaFoldDB" id="A0A2G5BET6"/>
<dbReference type="OrthoDB" id="5596236at2759"/>
<proteinExistence type="predicted"/>
<accession>A0A2G5BET6</accession>